<dbReference type="OrthoDB" id="3184970at2759"/>
<dbReference type="Proteomes" id="UP000559256">
    <property type="component" value="Unassembled WGS sequence"/>
</dbReference>
<evidence type="ECO:0008006" key="4">
    <source>
        <dbReference type="Google" id="ProtNLM"/>
    </source>
</evidence>
<sequence>MASDALEIPDASNIVTLDGTEAGCENDMIRCEASDNCSLPIDIILRSSSDPLTRFGTHKLNLQIYSSILSLAPPSNEPASPGITKDPSTTRSDVSSTTSDANSTLQTASFNPTDESKDVYLPEDPDVIQLLLKFMHHQPQPDLRLISSNLLLRFANAAEKYKVYCATGVCSVVLEFSVKEHPFDVFLYATNWGYTGLQEVAAKLAMKESPARFFAYAHSINHVAWRDLAEQETHKLPTKQVHDSFKEYCKDSGSWAEAFGAWFNKRESLRTALFTALNNPIPVQHKGGLSHCDEWHSFYPQLLGKMAVEPPCEESFLAILANLKPVLKNCDHCGIVLKAMGRSVRVATTEGVGKRALREFL</sequence>
<evidence type="ECO:0000313" key="3">
    <source>
        <dbReference type="Proteomes" id="UP000559256"/>
    </source>
</evidence>
<feature type="compositionally biased region" description="Low complexity" evidence="1">
    <location>
        <begin position="86"/>
        <end position="100"/>
    </location>
</feature>
<comment type="caution">
    <text evidence="2">The sequence shown here is derived from an EMBL/GenBank/DDBJ whole genome shotgun (WGS) entry which is preliminary data.</text>
</comment>
<accession>A0A8H5CMG6</accession>
<organism evidence="2 3">
    <name type="scientific">Tetrapyrgos nigripes</name>
    <dbReference type="NCBI Taxonomy" id="182062"/>
    <lineage>
        <taxon>Eukaryota</taxon>
        <taxon>Fungi</taxon>
        <taxon>Dikarya</taxon>
        <taxon>Basidiomycota</taxon>
        <taxon>Agaricomycotina</taxon>
        <taxon>Agaricomycetes</taxon>
        <taxon>Agaricomycetidae</taxon>
        <taxon>Agaricales</taxon>
        <taxon>Marasmiineae</taxon>
        <taxon>Marasmiaceae</taxon>
        <taxon>Tetrapyrgos</taxon>
    </lineage>
</organism>
<name>A0A8H5CMG6_9AGAR</name>
<feature type="region of interest" description="Disordered" evidence="1">
    <location>
        <begin position="75"/>
        <end position="118"/>
    </location>
</feature>
<reference evidence="2 3" key="1">
    <citation type="journal article" date="2020" name="ISME J.">
        <title>Uncovering the hidden diversity of litter-decomposition mechanisms in mushroom-forming fungi.</title>
        <authorList>
            <person name="Floudas D."/>
            <person name="Bentzer J."/>
            <person name="Ahren D."/>
            <person name="Johansson T."/>
            <person name="Persson P."/>
            <person name="Tunlid A."/>
        </authorList>
    </citation>
    <scope>NUCLEOTIDE SEQUENCE [LARGE SCALE GENOMIC DNA]</scope>
    <source>
        <strain evidence="2 3">CBS 291.85</strain>
    </source>
</reference>
<dbReference type="AlphaFoldDB" id="A0A8H5CMG6"/>
<keyword evidence="3" id="KW-1185">Reference proteome</keyword>
<feature type="compositionally biased region" description="Polar residues" evidence="1">
    <location>
        <begin position="101"/>
        <end position="113"/>
    </location>
</feature>
<dbReference type="EMBL" id="JAACJM010000125">
    <property type="protein sequence ID" value="KAF5344415.1"/>
    <property type="molecule type" value="Genomic_DNA"/>
</dbReference>
<proteinExistence type="predicted"/>
<gene>
    <name evidence="2" type="ORF">D9758_015470</name>
</gene>
<evidence type="ECO:0000256" key="1">
    <source>
        <dbReference type="SAM" id="MobiDB-lite"/>
    </source>
</evidence>
<evidence type="ECO:0000313" key="2">
    <source>
        <dbReference type="EMBL" id="KAF5344415.1"/>
    </source>
</evidence>
<protein>
    <recommendedName>
        <fullName evidence="4">BTB domain-containing protein</fullName>
    </recommendedName>
</protein>